<evidence type="ECO:0000256" key="6">
    <source>
        <dbReference type="ARBA" id="ARBA00038076"/>
    </source>
</evidence>
<dbReference type="Pfam" id="PF02687">
    <property type="entry name" value="FtsX"/>
    <property type="match status" value="1"/>
</dbReference>
<evidence type="ECO:0000259" key="8">
    <source>
        <dbReference type="Pfam" id="PF02687"/>
    </source>
</evidence>
<feature type="transmembrane region" description="Helical" evidence="7">
    <location>
        <begin position="279"/>
        <end position="305"/>
    </location>
</feature>
<evidence type="ECO:0000256" key="1">
    <source>
        <dbReference type="ARBA" id="ARBA00004651"/>
    </source>
</evidence>
<sequence>MGIYDLFWMSIRSFRANKLRSFLTTLGIVIGVSAVIAMLSVGEGASRKIQEQIASIGSNLLIVLPGSTTAGGVRMGLGTQPTLSLTDAQAVVRECPSVLRVAPIKAGVAQLVYGSMNWSTGVVGTTQDYFEIRDWKVVSGRVFGEEDVRSASKVAVLGQTVVENLFVGDDPVGKVIRIKGMPFMVIGVLERKGQSPMGQDQDDTVIVPISSAQRFLFGTAFPGQIDRMMVQALGPNSIEDAEKEVKQTILQRHRQEDFTVRNLSQFLQVQQESARVMSLLLLSVACVSLLVGGIGIMNIMLVSVAERTREIGIRMAVGARVWDIRGQFLLEALILSTLGGMVGIAVGVIASYSISRAFGWAVVISPFHILVAFSFSFLVGVIFGFYPAYKASKLNPVDALRYE</sequence>
<dbReference type="GO" id="GO:0005886">
    <property type="term" value="C:plasma membrane"/>
    <property type="evidence" value="ECO:0007669"/>
    <property type="project" value="UniProtKB-SubCell"/>
</dbReference>
<dbReference type="InterPro" id="IPR025857">
    <property type="entry name" value="MacB_PCD"/>
</dbReference>
<evidence type="ECO:0000256" key="3">
    <source>
        <dbReference type="ARBA" id="ARBA00022692"/>
    </source>
</evidence>
<dbReference type="InterPro" id="IPR050250">
    <property type="entry name" value="Macrolide_Exporter_MacB"/>
</dbReference>
<keyword evidence="2" id="KW-1003">Cell membrane</keyword>
<dbReference type="Proteomes" id="UP000002574">
    <property type="component" value="Chromosome"/>
</dbReference>
<dbReference type="PANTHER" id="PTHR30572:SF4">
    <property type="entry name" value="ABC TRANSPORTER PERMEASE YTRF"/>
    <property type="match status" value="1"/>
</dbReference>
<comment type="subcellular location">
    <subcellularLocation>
        <location evidence="1">Cell membrane</location>
        <topology evidence="1">Multi-pass membrane protein</topology>
    </subcellularLocation>
</comment>
<dbReference type="EMBL" id="AP011112">
    <property type="protein sequence ID" value="BAI69396.1"/>
    <property type="molecule type" value="Genomic_DNA"/>
</dbReference>
<protein>
    <submittedName>
        <fullName evidence="10">ABC transporter permease protein</fullName>
    </submittedName>
</protein>
<accession>D3DHU4</accession>
<organism evidence="10 11">
    <name type="scientific">Hydrogenobacter thermophilus (strain DSM 6534 / IAM 12695 / TK-6)</name>
    <dbReference type="NCBI Taxonomy" id="608538"/>
    <lineage>
        <taxon>Bacteria</taxon>
        <taxon>Pseudomonadati</taxon>
        <taxon>Aquificota</taxon>
        <taxon>Aquificia</taxon>
        <taxon>Aquificales</taxon>
        <taxon>Aquificaceae</taxon>
        <taxon>Hydrogenobacter</taxon>
    </lineage>
</organism>
<evidence type="ECO:0000256" key="4">
    <source>
        <dbReference type="ARBA" id="ARBA00022989"/>
    </source>
</evidence>
<evidence type="ECO:0000256" key="5">
    <source>
        <dbReference type="ARBA" id="ARBA00023136"/>
    </source>
</evidence>
<keyword evidence="4 7" id="KW-1133">Transmembrane helix</keyword>
<feature type="transmembrane region" description="Helical" evidence="7">
    <location>
        <begin position="21"/>
        <end position="42"/>
    </location>
</feature>
<proteinExistence type="inferred from homology"/>
<evidence type="ECO:0000313" key="11">
    <source>
        <dbReference type="Proteomes" id="UP000002574"/>
    </source>
</evidence>
<feature type="domain" description="ABC3 transporter permease C-terminal" evidence="8">
    <location>
        <begin position="283"/>
        <end position="396"/>
    </location>
</feature>
<gene>
    <name evidence="10" type="ordered locus">HTH_0937</name>
</gene>
<dbReference type="GO" id="GO:0022857">
    <property type="term" value="F:transmembrane transporter activity"/>
    <property type="evidence" value="ECO:0007669"/>
    <property type="project" value="TreeGrafter"/>
</dbReference>
<evidence type="ECO:0000259" key="9">
    <source>
        <dbReference type="Pfam" id="PF12704"/>
    </source>
</evidence>
<feature type="transmembrane region" description="Helical" evidence="7">
    <location>
        <begin position="328"/>
        <end position="352"/>
    </location>
</feature>
<dbReference type="eggNOG" id="COG0577">
    <property type="taxonomic scope" value="Bacteria"/>
</dbReference>
<dbReference type="AlphaFoldDB" id="D3DHU4"/>
<keyword evidence="3 7" id="KW-0812">Transmembrane</keyword>
<keyword evidence="11" id="KW-1185">Reference proteome</keyword>
<evidence type="ECO:0000256" key="7">
    <source>
        <dbReference type="SAM" id="Phobius"/>
    </source>
</evidence>
<keyword evidence="5 7" id="KW-0472">Membrane</keyword>
<evidence type="ECO:0000313" key="10">
    <source>
        <dbReference type="EMBL" id="BAI69396.1"/>
    </source>
</evidence>
<reference evidence="10 11" key="1">
    <citation type="journal article" date="2010" name="J. Bacteriol.">
        <title>Complete genome sequence of the thermophilic, obligately chemolithoautotrophic hydrogen-oxidizing bacterium Hydrogenobacter thermophilus TK-6.</title>
        <authorList>
            <person name="Arai H."/>
            <person name="Kanbe H."/>
            <person name="Ishii M."/>
            <person name="Igarashi Y."/>
        </authorList>
    </citation>
    <scope>NUCLEOTIDE SEQUENCE [LARGE SCALE GENOMIC DNA]</scope>
    <source>
        <strain evidence="11">DSM 6534 / IAM 12695 / TK-6 [Tokyo]</strain>
    </source>
</reference>
<feature type="transmembrane region" description="Helical" evidence="7">
    <location>
        <begin position="358"/>
        <end position="386"/>
    </location>
</feature>
<comment type="similarity">
    <text evidence="6">Belongs to the ABC-4 integral membrane protein family.</text>
</comment>
<dbReference type="InterPro" id="IPR003838">
    <property type="entry name" value="ABC3_permease_C"/>
</dbReference>
<name>D3DHU4_HYDTT</name>
<dbReference type="Pfam" id="PF12704">
    <property type="entry name" value="MacB_PCD"/>
    <property type="match status" value="1"/>
</dbReference>
<feature type="domain" description="MacB-like periplasmic core" evidence="9">
    <location>
        <begin position="21"/>
        <end position="247"/>
    </location>
</feature>
<evidence type="ECO:0000256" key="2">
    <source>
        <dbReference type="ARBA" id="ARBA00022475"/>
    </source>
</evidence>
<dbReference type="STRING" id="608538.HTH_0937"/>
<dbReference type="PANTHER" id="PTHR30572">
    <property type="entry name" value="MEMBRANE COMPONENT OF TRANSPORTER-RELATED"/>
    <property type="match status" value="1"/>
</dbReference>
<dbReference type="KEGG" id="hth:HTH_0937"/>